<keyword evidence="1" id="KW-0540">Nuclease</keyword>
<dbReference type="GO" id="GO:0004519">
    <property type="term" value="F:endonuclease activity"/>
    <property type="evidence" value="ECO:0007669"/>
    <property type="project" value="UniProtKB-KW"/>
</dbReference>
<comment type="caution">
    <text evidence="7">The sequence shown here is derived from an EMBL/GenBank/DDBJ whole genome shotgun (WGS) entry which is preliminary data.</text>
</comment>
<dbReference type="GO" id="GO:0006298">
    <property type="term" value="P:mismatch repair"/>
    <property type="evidence" value="ECO:0007669"/>
    <property type="project" value="InterPro"/>
</dbReference>
<evidence type="ECO:0008006" key="9">
    <source>
        <dbReference type="Google" id="ProtNLM"/>
    </source>
</evidence>
<evidence type="ECO:0000256" key="3">
    <source>
        <dbReference type="ARBA" id="ARBA00022763"/>
    </source>
</evidence>
<evidence type="ECO:0000256" key="6">
    <source>
        <dbReference type="ARBA" id="ARBA00029466"/>
    </source>
</evidence>
<organism evidence="7 8">
    <name type="scientific">Candidatus Yanofskybacteria bacterium RIFCSPLOWO2_01_FULL_43_22</name>
    <dbReference type="NCBI Taxonomy" id="1802695"/>
    <lineage>
        <taxon>Bacteria</taxon>
        <taxon>Candidatus Yanofskyibacteriota</taxon>
    </lineage>
</organism>
<dbReference type="Proteomes" id="UP000178911">
    <property type="component" value="Unassembled WGS sequence"/>
</dbReference>
<evidence type="ECO:0000313" key="8">
    <source>
        <dbReference type="Proteomes" id="UP000178911"/>
    </source>
</evidence>
<keyword evidence="5" id="KW-0234">DNA repair</keyword>
<accession>A0A1F8GFS8</accession>
<reference evidence="7 8" key="1">
    <citation type="journal article" date="2016" name="Nat. Commun.">
        <title>Thousands of microbial genomes shed light on interconnected biogeochemical processes in an aquifer system.</title>
        <authorList>
            <person name="Anantharaman K."/>
            <person name="Brown C.T."/>
            <person name="Hug L.A."/>
            <person name="Sharon I."/>
            <person name="Castelle C.J."/>
            <person name="Probst A.J."/>
            <person name="Thomas B.C."/>
            <person name="Singh A."/>
            <person name="Wilkins M.J."/>
            <person name="Karaoz U."/>
            <person name="Brodie E.L."/>
            <person name="Williams K.H."/>
            <person name="Hubbard S.S."/>
            <person name="Banfield J.F."/>
        </authorList>
    </citation>
    <scope>NUCLEOTIDE SEQUENCE [LARGE SCALE GENOMIC DNA]</scope>
</reference>
<dbReference type="InterPro" id="IPR004603">
    <property type="entry name" value="DNA_mismatch_endonuc_vsr"/>
</dbReference>
<keyword evidence="4" id="KW-0378">Hydrolase</keyword>
<dbReference type="InterPro" id="IPR011335">
    <property type="entry name" value="Restrct_endonuc-II-like"/>
</dbReference>
<evidence type="ECO:0000313" key="7">
    <source>
        <dbReference type="EMBL" id="OGN24244.1"/>
    </source>
</evidence>
<protein>
    <recommendedName>
        <fullName evidence="9">Very short patch repair endonuclease</fullName>
    </recommendedName>
</protein>
<dbReference type="AlphaFoldDB" id="A0A1F8GFS8"/>
<evidence type="ECO:0000256" key="2">
    <source>
        <dbReference type="ARBA" id="ARBA00022759"/>
    </source>
</evidence>
<proteinExistence type="inferred from homology"/>
<evidence type="ECO:0000256" key="1">
    <source>
        <dbReference type="ARBA" id="ARBA00022722"/>
    </source>
</evidence>
<dbReference type="GO" id="GO:0016787">
    <property type="term" value="F:hydrolase activity"/>
    <property type="evidence" value="ECO:0007669"/>
    <property type="project" value="UniProtKB-KW"/>
</dbReference>
<comment type="similarity">
    <text evidence="6">Belongs to the Vsr family.</text>
</comment>
<sequence length="136" mass="16257">MTDVHTPQIRSKNMRAIRGKNTKFELVVFKGLRKRKIKFKKHLAKLPGSPDIVFLQEKIAVFLDGDFWHGYEYKILGRKPTNGYWEKKIETNIKRDRKVNRELKKMGWRIIRVWEHQIKSGSDKIITKIEKLLINK</sequence>
<keyword evidence="2" id="KW-0255">Endonuclease</keyword>
<dbReference type="Pfam" id="PF03852">
    <property type="entry name" value="Vsr"/>
    <property type="match status" value="1"/>
</dbReference>
<evidence type="ECO:0000256" key="4">
    <source>
        <dbReference type="ARBA" id="ARBA00022801"/>
    </source>
</evidence>
<dbReference type="CDD" id="cd00221">
    <property type="entry name" value="Vsr"/>
    <property type="match status" value="1"/>
</dbReference>
<dbReference type="EMBL" id="MGKJ01000013">
    <property type="protein sequence ID" value="OGN24244.1"/>
    <property type="molecule type" value="Genomic_DNA"/>
</dbReference>
<name>A0A1F8GFS8_9BACT</name>
<dbReference type="SUPFAM" id="SSF52980">
    <property type="entry name" value="Restriction endonuclease-like"/>
    <property type="match status" value="1"/>
</dbReference>
<keyword evidence="3" id="KW-0227">DNA damage</keyword>
<dbReference type="NCBIfam" id="TIGR00632">
    <property type="entry name" value="vsr"/>
    <property type="match status" value="1"/>
</dbReference>
<evidence type="ECO:0000256" key="5">
    <source>
        <dbReference type="ARBA" id="ARBA00023204"/>
    </source>
</evidence>
<gene>
    <name evidence="7" type="ORF">A3A13_03640</name>
</gene>
<dbReference type="Gene3D" id="3.40.960.10">
    <property type="entry name" value="VSR Endonuclease"/>
    <property type="match status" value="1"/>
</dbReference>
<dbReference type="STRING" id="1802695.A3A13_03640"/>